<feature type="region of interest" description="Disordered" evidence="3">
    <location>
        <begin position="1"/>
        <end position="79"/>
    </location>
</feature>
<evidence type="ECO:0000256" key="3">
    <source>
        <dbReference type="SAM" id="MobiDB-lite"/>
    </source>
</evidence>
<evidence type="ECO:0000256" key="1">
    <source>
        <dbReference type="ARBA" id="ARBA00022468"/>
    </source>
</evidence>
<dbReference type="InterPro" id="IPR001060">
    <property type="entry name" value="FCH_dom"/>
</dbReference>
<dbReference type="PROSITE" id="PS50238">
    <property type="entry name" value="RHOGAP"/>
    <property type="match status" value="1"/>
</dbReference>
<dbReference type="EMBL" id="HE797144">
    <property type="protein sequence ID" value="CCM04184.1"/>
    <property type="molecule type" value="Genomic_DNA"/>
</dbReference>
<dbReference type="InterPro" id="IPR031160">
    <property type="entry name" value="F_BAR_dom"/>
</dbReference>
<dbReference type="Pfam" id="PF00611">
    <property type="entry name" value="FCH"/>
    <property type="match status" value="1"/>
</dbReference>
<dbReference type="OrthoDB" id="79452at2759"/>
<organism evidence="6 7">
    <name type="scientific">Fibroporia radiculosa</name>
    <dbReference type="NCBI Taxonomy" id="599839"/>
    <lineage>
        <taxon>Eukaryota</taxon>
        <taxon>Fungi</taxon>
        <taxon>Dikarya</taxon>
        <taxon>Basidiomycota</taxon>
        <taxon>Agaricomycotina</taxon>
        <taxon>Agaricomycetes</taxon>
        <taxon>Polyporales</taxon>
        <taxon>Fibroporiaceae</taxon>
        <taxon>Fibroporia</taxon>
    </lineage>
</organism>
<dbReference type="RefSeq" id="XP_012183467.1">
    <property type="nucleotide sequence ID" value="XM_012328077.1"/>
</dbReference>
<dbReference type="GeneID" id="24099095"/>
<dbReference type="AlphaFoldDB" id="J4H411"/>
<evidence type="ECO:0000259" key="5">
    <source>
        <dbReference type="PROSITE" id="PS51741"/>
    </source>
</evidence>
<dbReference type="InterPro" id="IPR008936">
    <property type="entry name" value="Rho_GTPase_activation_prot"/>
</dbReference>
<dbReference type="SUPFAM" id="SSF103657">
    <property type="entry name" value="BAR/IMD domain-like"/>
    <property type="match status" value="1"/>
</dbReference>
<dbReference type="Gene3D" id="1.10.555.10">
    <property type="entry name" value="Rho GTPase activation protein"/>
    <property type="match status" value="1"/>
</dbReference>
<evidence type="ECO:0000313" key="7">
    <source>
        <dbReference type="Proteomes" id="UP000006352"/>
    </source>
</evidence>
<dbReference type="InterPro" id="IPR027267">
    <property type="entry name" value="AH/BAR_dom_sf"/>
</dbReference>
<dbReference type="PANTHER" id="PTHR23176:SF134">
    <property type="entry name" value="RHO-TYPE GTPASE-ACTIVATING PROTEIN"/>
    <property type="match status" value="1"/>
</dbReference>
<dbReference type="Pfam" id="PF00620">
    <property type="entry name" value="RhoGAP"/>
    <property type="match status" value="1"/>
</dbReference>
<evidence type="ECO:0000313" key="6">
    <source>
        <dbReference type="EMBL" id="CCM04184.1"/>
    </source>
</evidence>
<dbReference type="FunCoup" id="J4H411">
    <property type="interactions" value="221"/>
</dbReference>
<evidence type="ECO:0000256" key="2">
    <source>
        <dbReference type="PROSITE-ProRule" id="PRU01077"/>
    </source>
</evidence>
<dbReference type="STRING" id="599839.J4H411"/>
<dbReference type="PANTHER" id="PTHR23176">
    <property type="entry name" value="RHO/RAC/CDC GTPASE-ACTIVATING PROTEIN"/>
    <property type="match status" value="1"/>
</dbReference>
<dbReference type="PROSITE" id="PS51741">
    <property type="entry name" value="F_BAR"/>
    <property type="match status" value="1"/>
</dbReference>
<dbReference type="Gene3D" id="1.20.1270.60">
    <property type="entry name" value="Arfaptin homology (AH) domain/BAR domain"/>
    <property type="match status" value="1"/>
</dbReference>
<feature type="domain" description="F-BAR" evidence="5">
    <location>
        <begin position="92"/>
        <end position="385"/>
    </location>
</feature>
<dbReference type="Proteomes" id="UP000006352">
    <property type="component" value="Unassembled WGS sequence"/>
</dbReference>
<name>J4H411_9APHY</name>
<proteinExistence type="predicted"/>
<dbReference type="InterPro" id="IPR050729">
    <property type="entry name" value="Rho-GAP"/>
</dbReference>
<dbReference type="HOGENOM" id="CLU_010730_1_0_1"/>
<dbReference type="SMART" id="SM00324">
    <property type="entry name" value="RhoGAP"/>
    <property type="match status" value="1"/>
</dbReference>
<evidence type="ECO:0000259" key="4">
    <source>
        <dbReference type="PROSITE" id="PS50238"/>
    </source>
</evidence>
<dbReference type="GO" id="GO:0007165">
    <property type="term" value="P:signal transduction"/>
    <property type="evidence" value="ECO:0007669"/>
    <property type="project" value="InterPro"/>
</dbReference>
<feature type="compositionally biased region" description="Polar residues" evidence="3">
    <location>
        <begin position="47"/>
        <end position="69"/>
    </location>
</feature>
<keyword evidence="2" id="KW-0175">Coiled coil</keyword>
<sequence>MAASEERYSPSSWDNASDNQHSLHQRNAYSVVSGESVATNGGMPLSPTKSDSTPRSSVESPGRYSSSQMREGVHAGASEGTGTIESVALVDQGFDESVLRALCKLNCGIPLLNDRIKQSLASCKEAVTFFKKRAMLEEEYGRNLHKLARATNDAYATSDGKAGSYVSAWHSALRNHEQIAQNKMQFAARLHEMCEDLNVLIKEVDKNRKVSKDMSNKYEKSLNDSTTYKEKCKAKFDATAEELERLLMQKEGEPYRDTPVQGRSPGGVGGKRAIGKAVAKGGMLLKGRNPGNLQRQEEDVRARMSRESDAFRDAAHKTQGIRQEYYNFQYPRLLRALKECVDEIDLGLQYHLIRYGFLCESTVLQDGLTLTPLDETGSSPAFFYFTMPTDEWIEAPPGLKATLEAIDNRTDFNTYMQSYSFTHEYASNRGPSRDDRDDDILPPIPPPRVYNAAQITDRGRPTFGVDLAEQMARDDVDVPPIVVKCCEALEKYGLESQGLYRVGGPQSKINKLKEMLDRDLESVNLDLEEWSTDTSNVTSVLKMWFRELPDPLFTTNLHRAFIDAAYIENERLRHIRLHERINELPDPNYATLKYFMGHLHKVTQYEAVNSMGYYNLSVVFGPTLFGPAPHNPNDQTNGIADANAQNKAVETILEHYTDIFVDENEEA</sequence>
<feature type="compositionally biased region" description="Polar residues" evidence="3">
    <location>
        <begin position="9"/>
        <end position="30"/>
    </location>
</feature>
<accession>J4H411</accession>
<keyword evidence="1" id="KW-0343">GTPase activation</keyword>
<dbReference type="InParanoid" id="J4H411"/>
<gene>
    <name evidence="6" type="ORF">FIBRA_06346</name>
</gene>
<dbReference type="SUPFAM" id="SSF48350">
    <property type="entry name" value="GTPase activation domain, GAP"/>
    <property type="match status" value="1"/>
</dbReference>
<dbReference type="GO" id="GO:0005096">
    <property type="term" value="F:GTPase activator activity"/>
    <property type="evidence" value="ECO:0007669"/>
    <property type="project" value="UniProtKB-KW"/>
</dbReference>
<dbReference type="GO" id="GO:0005737">
    <property type="term" value="C:cytoplasm"/>
    <property type="evidence" value="ECO:0007669"/>
    <property type="project" value="TreeGrafter"/>
</dbReference>
<protein>
    <recommendedName>
        <fullName evidence="8">Rho-GAP domain-containing protein</fullName>
    </recommendedName>
</protein>
<dbReference type="SMART" id="SM00055">
    <property type="entry name" value="FCH"/>
    <property type="match status" value="1"/>
</dbReference>
<feature type="domain" description="Rho-GAP" evidence="4">
    <location>
        <begin position="465"/>
        <end position="660"/>
    </location>
</feature>
<evidence type="ECO:0008006" key="8">
    <source>
        <dbReference type="Google" id="ProtNLM"/>
    </source>
</evidence>
<keyword evidence="7" id="KW-1185">Reference proteome</keyword>
<reference evidence="6 7" key="1">
    <citation type="journal article" date="2012" name="Appl. Environ. Microbiol.">
        <title>Short-read sequencing for genomic analysis of the brown rot fungus Fibroporia radiculosa.</title>
        <authorList>
            <person name="Tang J.D."/>
            <person name="Perkins A.D."/>
            <person name="Sonstegard T.S."/>
            <person name="Schroeder S.G."/>
            <person name="Burgess S.C."/>
            <person name="Diehl S.V."/>
        </authorList>
    </citation>
    <scope>NUCLEOTIDE SEQUENCE [LARGE SCALE GENOMIC DNA]</scope>
    <source>
        <strain evidence="6 7">TFFH 294</strain>
    </source>
</reference>
<dbReference type="InterPro" id="IPR000198">
    <property type="entry name" value="RhoGAP_dom"/>
</dbReference>